<feature type="compositionally biased region" description="Low complexity" evidence="1">
    <location>
        <begin position="83"/>
        <end position="97"/>
    </location>
</feature>
<dbReference type="EMBL" id="JABSTU010000006">
    <property type="protein sequence ID" value="KAH8029003.1"/>
    <property type="molecule type" value="Genomic_DNA"/>
</dbReference>
<name>A0A9J6E3B8_RHIMP</name>
<keyword evidence="3" id="KW-1185">Reference proteome</keyword>
<sequence length="170" mass="19096">MTCPGDQHICSPKSAFCGGPHPTINRTCTQRFETPYIIRQRRRERCDFDKDFPPIHELSDPANKSRSQSRSSTGCSQYQSGPRSTGRSQYRSSSRSRGPAVRIQVPAATANKWAGNVKRSQKQATCCARVFTRVLSEAATTDRQRFLTMLKKCCRAPLTDPLTAVRDLQQ</sequence>
<dbReference type="Proteomes" id="UP000821866">
    <property type="component" value="Chromosome 4"/>
</dbReference>
<protein>
    <submittedName>
        <fullName evidence="2">Uncharacterized protein</fullName>
    </submittedName>
</protein>
<evidence type="ECO:0000256" key="1">
    <source>
        <dbReference type="SAM" id="MobiDB-lite"/>
    </source>
</evidence>
<accession>A0A9J6E3B8</accession>
<proteinExistence type="predicted"/>
<organism evidence="2 3">
    <name type="scientific">Rhipicephalus microplus</name>
    <name type="common">Cattle tick</name>
    <name type="synonym">Boophilus microplus</name>
    <dbReference type="NCBI Taxonomy" id="6941"/>
    <lineage>
        <taxon>Eukaryota</taxon>
        <taxon>Metazoa</taxon>
        <taxon>Ecdysozoa</taxon>
        <taxon>Arthropoda</taxon>
        <taxon>Chelicerata</taxon>
        <taxon>Arachnida</taxon>
        <taxon>Acari</taxon>
        <taxon>Parasitiformes</taxon>
        <taxon>Ixodida</taxon>
        <taxon>Ixodoidea</taxon>
        <taxon>Ixodidae</taxon>
        <taxon>Rhipicephalinae</taxon>
        <taxon>Rhipicephalus</taxon>
        <taxon>Boophilus</taxon>
    </lineage>
</organism>
<reference evidence="2" key="2">
    <citation type="submission" date="2021-09" db="EMBL/GenBank/DDBJ databases">
        <authorList>
            <person name="Jia N."/>
            <person name="Wang J."/>
            <person name="Shi W."/>
            <person name="Du L."/>
            <person name="Sun Y."/>
            <person name="Zhan W."/>
            <person name="Jiang J."/>
            <person name="Wang Q."/>
            <person name="Zhang B."/>
            <person name="Ji P."/>
            <person name="Sakyi L.B."/>
            <person name="Cui X."/>
            <person name="Yuan T."/>
            <person name="Jiang B."/>
            <person name="Yang W."/>
            <person name="Lam T.T.-Y."/>
            <person name="Chang Q."/>
            <person name="Ding S."/>
            <person name="Wang X."/>
            <person name="Zhu J."/>
            <person name="Ruan X."/>
            <person name="Zhao L."/>
            <person name="Wei J."/>
            <person name="Que T."/>
            <person name="Du C."/>
            <person name="Cheng J."/>
            <person name="Dai P."/>
            <person name="Han X."/>
            <person name="Huang E."/>
            <person name="Gao Y."/>
            <person name="Liu J."/>
            <person name="Shao H."/>
            <person name="Ye R."/>
            <person name="Li L."/>
            <person name="Wei W."/>
            <person name="Wang X."/>
            <person name="Wang C."/>
            <person name="Huo Q."/>
            <person name="Li W."/>
            <person name="Guo W."/>
            <person name="Chen H."/>
            <person name="Chen S."/>
            <person name="Zhou L."/>
            <person name="Zhou L."/>
            <person name="Ni X."/>
            <person name="Tian J."/>
            <person name="Zhou Y."/>
            <person name="Sheng Y."/>
            <person name="Liu T."/>
            <person name="Pan Y."/>
            <person name="Xia L."/>
            <person name="Li J."/>
            <person name="Zhao F."/>
            <person name="Cao W."/>
        </authorList>
    </citation>
    <scope>NUCLEOTIDE SEQUENCE</scope>
    <source>
        <strain evidence="2">Rmic-2018</strain>
        <tissue evidence="2">Larvae</tissue>
    </source>
</reference>
<dbReference type="AlphaFoldDB" id="A0A9J6E3B8"/>
<feature type="region of interest" description="Disordered" evidence="1">
    <location>
        <begin position="50"/>
        <end position="101"/>
    </location>
</feature>
<reference evidence="2" key="1">
    <citation type="journal article" date="2020" name="Cell">
        <title>Large-Scale Comparative Analyses of Tick Genomes Elucidate Their Genetic Diversity and Vector Capacities.</title>
        <authorList>
            <consortium name="Tick Genome and Microbiome Consortium (TIGMIC)"/>
            <person name="Jia N."/>
            <person name="Wang J."/>
            <person name="Shi W."/>
            <person name="Du L."/>
            <person name="Sun Y."/>
            <person name="Zhan W."/>
            <person name="Jiang J.F."/>
            <person name="Wang Q."/>
            <person name="Zhang B."/>
            <person name="Ji P."/>
            <person name="Bell-Sakyi L."/>
            <person name="Cui X.M."/>
            <person name="Yuan T.T."/>
            <person name="Jiang B.G."/>
            <person name="Yang W.F."/>
            <person name="Lam T.T."/>
            <person name="Chang Q.C."/>
            <person name="Ding S.J."/>
            <person name="Wang X.J."/>
            <person name="Zhu J.G."/>
            <person name="Ruan X.D."/>
            <person name="Zhao L."/>
            <person name="Wei J.T."/>
            <person name="Ye R.Z."/>
            <person name="Que T.C."/>
            <person name="Du C.H."/>
            <person name="Zhou Y.H."/>
            <person name="Cheng J.X."/>
            <person name="Dai P.F."/>
            <person name="Guo W.B."/>
            <person name="Han X.H."/>
            <person name="Huang E.J."/>
            <person name="Li L.F."/>
            <person name="Wei W."/>
            <person name="Gao Y.C."/>
            <person name="Liu J.Z."/>
            <person name="Shao H.Z."/>
            <person name="Wang X."/>
            <person name="Wang C.C."/>
            <person name="Yang T.C."/>
            <person name="Huo Q.B."/>
            <person name="Li W."/>
            <person name="Chen H.Y."/>
            <person name="Chen S.E."/>
            <person name="Zhou L.G."/>
            <person name="Ni X.B."/>
            <person name="Tian J.H."/>
            <person name="Sheng Y."/>
            <person name="Liu T."/>
            <person name="Pan Y.S."/>
            <person name="Xia L.Y."/>
            <person name="Li J."/>
            <person name="Zhao F."/>
            <person name="Cao W.C."/>
        </authorList>
    </citation>
    <scope>NUCLEOTIDE SEQUENCE</scope>
    <source>
        <strain evidence="2">Rmic-2018</strain>
    </source>
</reference>
<evidence type="ECO:0000313" key="3">
    <source>
        <dbReference type="Proteomes" id="UP000821866"/>
    </source>
</evidence>
<evidence type="ECO:0000313" key="2">
    <source>
        <dbReference type="EMBL" id="KAH8029003.1"/>
    </source>
</evidence>
<comment type="caution">
    <text evidence="2">The sequence shown here is derived from an EMBL/GenBank/DDBJ whole genome shotgun (WGS) entry which is preliminary data.</text>
</comment>
<gene>
    <name evidence="2" type="ORF">HPB51_021907</name>
</gene>
<feature type="compositionally biased region" description="Basic and acidic residues" evidence="1">
    <location>
        <begin position="50"/>
        <end position="59"/>
    </location>
</feature>
<feature type="compositionally biased region" description="Polar residues" evidence="1">
    <location>
        <begin position="73"/>
        <end position="82"/>
    </location>
</feature>